<dbReference type="GeneID" id="5437674"/>
<proteinExistence type="inferred from homology"/>
<dbReference type="KEGG" id="bfu:BCIN_13g01360"/>
<organism evidence="10 11">
    <name type="scientific">Botryotinia fuckeliana (strain B05.10)</name>
    <name type="common">Noble rot fungus</name>
    <name type="synonym">Botrytis cinerea</name>
    <dbReference type="NCBI Taxonomy" id="332648"/>
    <lineage>
        <taxon>Eukaryota</taxon>
        <taxon>Fungi</taxon>
        <taxon>Dikarya</taxon>
        <taxon>Ascomycota</taxon>
        <taxon>Pezizomycotina</taxon>
        <taxon>Leotiomycetes</taxon>
        <taxon>Helotiales</taxon>
        <taxon>Sclerotiniaceae</taxon>
        <taxon>Botrytis</taxon>
    </lineage>
</organism>
<feature type="transmembrane region" description="Helical" evidence="8">
    <location>
        <begin position="154"/>
        <end position="174"/>
    </location>
</feature>
<reference evidence="10 11" key="1">
    <citation type="journal article" date="2011" name="PLoS Genet.">
        <title>Genomic analysis of the necrotrophic fungal pathogens Sclerotinia sclerotiorum and Botrytis cinerea.</title>
        <authorList>
            <person name="Amselem J."/>
            <person name="Cuomo C.A."/>
            <person name="van Kan J.A."/>
            <person name="Viaud M."/>
            <person name="Benito E.P."/>
            <person name="Couloux A."/>
            <person name="Coutinho P.M."/>
            <person name="de Vries R.P."/>
            <person name="Dyer P.S."/>
            <person name="Fillinger S."/>
            <person name="Fournier E."/>
            <person name="Gout L."/>
            <person name="Hahn M."/>
            <person name="Kohn L."/>
            <person name="Lapalu N."/>
            <person name="Plummer K.M."/>
            <person name="Pradier J.M."/>
            <person name="Quevillon E."/>
            <person name="Sharon A."/>
            <person name="Simon A."/>
            <person name="ten Have A."/>
            <person name="Tudzynski B."/>
            <person name="Tudzynski P."/>
            <person name="Wincker P."/>
            <person name="Andrew M."/>
            <person name="Anthouard V."/>
            <person name="Beever R.E."/>
            <person name="Beffa R."/>
            <person name="Benoit I."/>
            <person name="Bouzid O."/>
            <person name="Brault B."/>
            <person name="Chen Z."/>
            <person name="Choquer M."/>
            <person name="Collemare J."/>
            <person name="Cotton P."/>
            <person name="Danchin E.G."/>
            <person name="Da Silva C."/>
            <person name="Gautier A."/>
            <person name="Giraud C."/>
            <person name="Giraud T."/>
            <person name="Gonzalez C."/>
            <person name="Grossetete S."/>
            <person name="Guldener U."/>
            <person name="Henrissat B."/>
            <person name="Howlett B.J."/>
            <person name="Kodira C."/>
            <person name="Kretschmer M."/>
            <person name="Lappartient A."/>
            <person name="Leroch M."/>
            <person name="Levis C."/>
            <person name="Mauceli E."/>
            <person name="Neuveglise C."/>
            <person name="Oeser B."/>
            <person name="Pearson M."/>
            <person name="Poulain J."/>
            <person name="Poussereau N."/>
            <person name="Quesneville H."/>
            <person name="Rascle C."/>
            <person name="Schumacher J."/>
            <person name="Segurens B."/>
            <person name="Sexton A."/>
            <person name="Silva E."/>
            <person name="Sirven C."/>
            <person name="Soanes D.M."/>
            <person name="Talbot N.J."/>
            <person name="Templeton M."/>
            <person name="Yandava C."/>
            <person name="Yarden O."/>
            <person name="Zeng Q."/>
            <person name="Rollins J.A."/>
            <person name="Lebrun M.H."/>
            <person name="Dickman M."/>
        </authorList>
    </citation>
    <scope>NUCLEOTIDE SEQUENCE [LARGE SCALE GENOMIC DNA]</scope>
    <source>
        <strain evidence="10 11">B05.10</strain>
    </source>
</reference>
<evidence type="ECO:0000256" key="7">
    <source>
        <dbReference type="SAM" id="MobiDB-lite"/>
    </source>
</evidence>
<reference evidence="10 11" key="2">
    <citation type="journal article" date="2012" name="Eukaryot. Cell">
        <title>Genome update of Botrytis cinerea strains B05.10 and T4.</title>
        <authorList>
            <person name="Staats M."/>
            <person name="van Kan J.A."/>
        </authorList>
    </citation>
    <scope>NUCLEOTIDE SEQUENCE [LARGE SCALE GENOMIC DNA]</scope>
    <source>
        <strain evidence="10 11">B05.10</strain>
    </source>
</reference>
<feature type="transmembrane region" description="Helical" evidence="8">
    <location>
        <begin position="348"/>
        <end position="367"/>
    </location>
</feature>
<comment type="similarity">
    <text evidence="6">Belongs to the major facilitator superfamily. Allantoate permease family.</text>
</comment>
<feature type="transmembrane region" description="Helical" evidence="8">
    <location>
        <begin position="125"/>
        <end position="147"/>
    </location>
</feature>
<dbReference type="Pfam" id="PF07690">
    <property type="entry name" value="MFS_1"/>
    <property type="match status" value="1"/>
</dbReference>
<feature type="transmembrane region" description="Helical" evidence="8">
    <location>
        <begin position="379"/>
        <end position="400"/>
    </location>
</feature>
<dbReference type="InterPro" id="IPR020846">
    <property type="entry name" value="MFS_dom"/>
</dbReference>
<feature type="transmembrane region" description="Helical" evidence="8">
    <location>
        <begin position="217"/>
        <end position="237"/>
    </location>
</feature>
<feature type="transmembrane region" description="Helical" evidence="8">
    <location>
        <begin position="442"/>
        <end position="463"/>
    </location>
</feature>
<reference evidence="10 11" key="3">
    <citation type="journal article" date="2017" name="Mol. Plant Pathol.">
        <title>A gapless genome sequence of the fungus Botrytis cinerea.</title>
        <authorList>
            <person name="Van Kan J.A."/>
            <person name="Stassen J.H."/>
            <person name="Mosbach A."/>
            <person name="Van Der Lee T.A."/>
            <person name="Faino L."/>
            <person name="Farmer A.D."/>
            <person name="Papasotiriou D.G."/>
            <person name="Zhou S."/>
            <person name="Seidl M.F."/>
            <person name="Cottam E."/>
            <person name="Edel D."/>
            <person name="Hahn M."/>
            <person name="Schwartz D.C."/>
            <person name="Dietrich R.A."/>
            <person name="Widdison S."/>
            <person name="Scalliet G."/>
        </authorList>
    </citation>
    <scope>NUCLEOTIDE SEQUENCE [LARGE SCALE GENOMIC DNA]</scope>
    <source>
        <strain evidence="10 11">B05.10</strain>
    </source>
</reference>
<dbReference type="PANTHER" id="PTHR43791:SF103">
    <property type="entry name" value="MAJOR FACILITATOR SUPERFAMILY (MFS) PROFILE DOMAIN-CONTAINING PROTEIN-RELATED"/>
    <property type="match status" value="1"/>
</dbReference>
<evidence type="ECO:0000256" key="4">
    <source>
        <dbReference type="ARBA" id="ARBA00022989"/>
    </source>
</evidence>
<sequence length="513" mass="56859">MTSIEKGKSLSGDADAVRTDSNASQAGKDTENMEIGEVYCHPTAAEEKALLRKIDWRLMPLLTASYFLQFLDKSSLNYASIMGLIPDTGLVGQEYSWLGSAFYFGYLIANYPASLGFVKFPLAKYLSVSIVIWAIVLGCHGAANNFVGLCALRVLLGITESTVSPGFSLLTGIWYKPSEHAWRHGIWFLGNGIANTFGGLLAYGIAHIGGSLGSWRWLFIIFGLITVAWGILLYFTLPDAPLTARFLTQREREIADRRPQKTQHSFKTNEWSRSQCIEALVDPKTWLISLIIAVASITNGVVSNFGSLIIKSFGFGELDTILLGMPNGGFQIAAVIAATYTASKVRRSRLIIIVVGYIFALIGILLVKELPMSNRYGRLVGCWMMILFSSAFPLLLSLMASNTAGFTKKTTVNAIFFIGYCAGNIGGPQLFKSAEAPNYHTAYNGMIACLVISTVLSIILRQYMDRENKRRDREQGVYIDPEPKHVEDTDDVDLTVERIVLTDWENKKFRYYL</sequence>
<comment type="subcellular location">
    <subcellularLocation>
        <location evidence="1">Membrane</location>
        <topology evidence="1">Multi-pass membrane protein</topology>
    </subcellularLocation>
</comment>
<evidence type="ECO:0000256" key="6">
    <source>
        <dbReference type="ARBA" id="ARBA00037968"/>
    </source>
</evidence>
<gene>
    <name evidence="10" type="ORF">BCIN_13g01360</name>
</gene>
<keyword evidence="2" id="KW-0813">Transport</keyword>
<dbReference type="InterPro" id="IPR011701">
    <property type="entry name" value="MFS"/>
</dbReference>
<keyword evidence="11" id="KW-1185">Reference proteome</keyword>
<feature type="domain" description="Major facilitator superfamily (MFS) profile" evidence="9">
    <location>
        <begin position="58"/>
        <end position="469"/>
    </location>
</feature>
<keyword evidence="4 8" id="KW-1133">Transmembrane helix</keyword>
<keyword evidence="3 8" id="KW-0812">Transmembrane</keyword>
<protein>
    <recommendedName>
        <fullName evidence="9">Major facilitator superfamily (MFS) profile domain-containing protein</fullName>
    </recommendedName>
</protein>
<dbReference type="SUPFAM" id="SSF103473">
    <property type="entry name" value="MFS general substrate transporter"/>
    <property type="match status" value="1"/>
</dbReference>
<dbReference type="Gene3D" id="1.20.1250.20">
    <property type="entry name" value="MFS general substrate transporter like domains"/>
    <property type="match status" value="2"/>
</dbReference>
<evidence type="ECO:0000256" key="8">
    <source>
        <dbReference type="SAM" id="Phobius"/>
    </source>
</evidence>
<dbReference type="GO" id="GO:0022857">
    <property type="term" value="F:transmembrane transporter activity"/>
    <property type="evidence" value="ECO:0007669"/>
    <property type="project" value="InterPro"/>
</dbReference>
<evidence type="ECO:0000256" key="5">
    <source>
        <dbReference type="ARBA" id="ARBA00023136"/>
    </source>
</evidence>
<dbReference type="Proteomes" id="UP000001798">
    <property type="component" value="Chromosome 13"/>
</dbReference>
<dbReference type="PANTHER" id="PTHR43791">
    <property type="entry name" value="PERMEASE-RELATED"/>
    <property type="match status" value="1"/>
</dbReference>
<dbReference type="OrthoDB" id="6730379at2759"/>
<dbReference type="GO" id="GO:0016020">
    <property type="term" value="C:membrane"/>
    <property type="evidence" value="ECO:0007669"/>
    <property type="project" value="UniProtKB-SubCell"/>
</dbReference>
<evidence type="ECO:0000313" key="11">
    <source>
        <dbReference type="Proteomes" id="UP000001798"/>
    </source>
</evidence>
<dbReference type="VEuPathDB" id="FungiDB:Bcin13g01360"/>
<dbReference type="FunFam" id="1.20.1250.20:FF:000064">
    <property type="entry name" value="MFS allantoate transporter"/>
    <property type="match status" value="1"/>
</dbReference>
<evidence type="ECO:0000256" key="3">
    <source>
        <dbReference type="ARBA" id="ARBA00022692"/>
    </source>
</evidence>
<feature type="region of interest" description="Disordered" evidence="7">
    <location>
        <begin position="1"/>
        <end position="27"/>
    </location>
</feature>
<evidence type="ECO:0000259" key="9">
    <source>
        <dbReference type="PROSITE" id="PS50850"/>
    </source>
</evidence>
<feature type="transmembrane region" description="Helical" evidence="8">
    <location>
        <begin position="321"/>
        <end position="342"/>
    </location>
</feature>
<dbReference type="PROSITE" id="PS50850">
    <property type="entry name" value="MFS"/>
    <property type="match status" value="1"/>
</dbReference>
<evidence type="ECO:0000313" key="10">
    <source>
        <dbReference type="EMBL" id="ATZ56293.1"/>
    </source>
</evidence>
<name>A0A384K0E8_BOTFB</name>
<dbReference type="InterPro" id="IPR036259">
    <property type="entry name" value="MFS_trans_sf"/>
</dbReference>
<dbReference type="AlphaFoldDB" id="A0A384K0E8"/>
<dbReference type="RefSeq" id="XP_024552484.1">
    <property type="nucleotide sequence ID" value="XM_024696671.1"/>
</dbReference>
<feature type="transmembrane region" description="Helical" evidence="8">
    <location>
        <begin position="95"/>
        <end position="113"/>
    </location>
</feature>
<dbReference type="EMBL" id="CP009817">
    <property type="protein sequence ID" value="ATZ56293.1"/>
    <property type="molecule type" value="Genomic_DNA"/>
</dbReference>
<accession>A0A384K0E8</accession>
<evidence type="ECO:0000256" key="1">
    <source>
        <dbReference type="ARBA" id="ARBA00004141"/>
    </source>
</evidence>
<keyword evidence="5 8" id="KW-0472">Membrane</keyword>
<feature type="transmembrane region" description="Helical" evidence="8">
    <location>
        <begin position="286"/>
        <end position="309"/>
    </location>
</feature>
<feature type="transmembrane region" description="Helical" evidence="8">
    <location>
        <begin position="186"/>
        <end position="205"/>
    </location>
</feature>
<evidence type="ECO:0000256" key="2">
    <source>
        <dbReference type="ARBA" id="ARBA00022448"/>
    </source>
</evidence>